<dbReference type="InParanoid" id="A0A2P6NZ03"/>
<keyword evidence="3" id="KW-1185">Reference proteome</keyword>
<gene>
    <name evidence="2" type="ORF">PROFUN_01905</name>
</gene>
<dbReference type="EMBL" id="MDYQ01000005">
    <property type="protein sequence ID" value="PRP89185.1"/>
    <property type="molecule type" value="Genomic_DNA"/>
</dbReference>
<accession>A0A2P6NZ03</accession>
<name>A0A2P6NZ03_9EUKA</name>
<sequence>MCSECDVKLLNIWTLRNACVSFNLHNLLDPVAPLLRPSFQQDHHELPSLNKNRSPTCLVRKVDPSRRLQNAHAKKEMVEKMEEDRGGGGAAESIEATRSVASRIKGLQMRQHHITAADACKSTWNISATQAVIYSGSELLASILEFAGHSWPSRDDKNTL</sequence>
<organism evidence="2 3">
    <name type="scientific">Planoprotostelium fungivorum</name>
    <dbReference type="NCBI Taxonomy" id="1890364"/>
    <lineage>
        <taxon>Eukaryota</taxon>
        <taxon>Amoebozoa</taxon>
        <taxon>Evosea</taxon>
        <taxon>Variosea</taxon>
        <taxon>Cavosteliida</taxon>
        <taxon>Cavosteliaceae</taxon>
        <taxon>Planoprotostelium</taxon>
    </lineage>
</organism>
<protein>
    <submittedName>
        <fullName evidence="2">Uncharacterized protein</fullName>
    </submittedName>
</protein>
<evidence type="ECO:0000313" key="2">
    <source>
        <dbReference type="EMBL" id="PRP89185.1"/>
    </source>
</evidence>
<evidence type="ECO:0000313" key="3">
    <source>
        <dbReference type="Proteomes" id="UP000241769"/>
    </source>
</evidence>
<evidence type="ECO:0000256" key="1">
    <source>
        <dbReference type="SAM" id="MobiDB-lite"/>
    </source>
</evidence>
<comment type="caution">
    <text evidence="2">The sequence shown here is derived from an EMBL/GenBank/DDBJ whole genome shotgun (WGS) entry which is preliminary data.</text>
</comment>
<feature type="compositionally biased region" description="Basic and acidic residues" evidence="1">
    <location>
        <begin position="73"/>
        <end position="86"/>
    </location>
</feature>
<feature type="region of interest" description="Disordered" evidence="1">
    <location>
        <begin position="71"/>
        <end position="94"/>
    </location>
</feature>
<reference evidence="2 3" key="1">
    <citation type="journal article" date="2018" name="Genome Biol. Evol.">
        <title>Multiple Roots of Fruiting Body Formation in Amoebozoa.</title>
        <authorList>
            <person name="Hillmann F."/>
            <person name="Forbes G."/>
            <person name="Novohradska S."/>
            <person name="Ferling I."/>
            <person name="Riege K."/>
            <person name="Groth M."/>
            <person name="Westermann M."/>
            <person name="Marz M."/>
            <person name="Spaller T."/>
            <person name="Winckler T."/>
            <person name="Schaap P."/>
            <person name="Glockner G."/>
        </authorList>
    </citation>
    <scope>NUCLEOTIDE SEQUENCE [LARGE SCALE GENOMIC DNA]</scope>
    <source>
        <strain evidence="2 3">Jena</strain>
    </source>
</reference>
<dbReference type="Proteomes" id="UP000241769">
    <property type="component" value="Unassembled WGS sequence"/>
</dbReference>
<proteinExistence type="predicted"/>
<dbReference type="AlphaFoldDB" id="A0A2P6NZ03"/>